<sequence>MVTVPARQGFEAVDLLRLGDSGGVGPVLHNGTCDTLGFVVPPGTAAGWDLPGSVCTRAYAGRGARAGACTSLAASPHTALHEATTAATSAAAGDAGATGVAGDGREREATVRAASPPGVGTSWLVPPADAYWDATDPAMLRAALGEAARVIEVIDRSH</sequence>
<dbReference type="EMBL" id="JACHJL010000004">
    <property type="protein sequence ID" value="MBB5935115.1"/>
    <property type="molecule type" value="Genomic_DNA"/>
</dbReference>
<evidence type="ECO:0000313" key="1">
    <source>
        <dbReference type="EMBL" id="MBB5935115.1"/>
    </source>
</evidence>
<comment type="caution">
    <text evidence="1">The sequence shown here is derived from an EMBL/GenBank/DDBJ whole genome shotgun (WGS) entry which is preliminary data.</text>
</comment>
<keyword evidence="2" id="KW-1185">Reference proteome</keyword>
<evidence type="ECO:0000313" key="2">
    <source>
        <dbReference type="Proteomes" id="UP000588098"/>
    </source>
</evidence>
<protein>
    <submittedName>
        <fullName evidence="1">Uncharacterized protein</fullName>
    </submittedName>
</protein>
<gene>
    <name evidence="1" type="ORF">FHS42_002165</name>
</gene>
<dbReference type="RefSeq" id="WP_184571258.1">
    <property type="nucleotide sequence ID" value="NZ_JACHJL010000004.1"/>
</dbReference>
<dbReference type="AlphaFoldDB" id="A0A7W9UXQ6"/>
<organism evidence="1 2">
    <name type="scientific">Streptomyces zagrosensis</name>
    <dbReference type="NCBI Taxonomy" id="1042984"/>
    <lineage>
        <taxon>Bacteria</taxon>
        <taxon>Bacillati</taxon>
        <taxon>Actinomycetota</taxon>
        <taxon>Actinomycetes</taxon>
        <taxon>Kitasatosporales</taxon>
        <taxon>Streptomycetaceae</taxon>
        <taxon>Streptomyces</taxon>
    </lineage>
</organism>
<dbReference type="Proteomes" id="UP000588098">
    <property type="component" value="Unassembled WGS sequence"/>
</dbReference>
<name>A0A7W9UXQ6_9ACTN</name>
<reference evidence="1 2" key="1">
    <citation type="submission" date="2020-08" db="EMBL/GenBank/DDBJ databases">
        <title>Genomic Encyclopedia of Type Strains, Phase III (KMG-III): the genomes of soil and plant-associated and newly described type strains.</title>
        <authorList>
            <person name="Whitman W."/>
        </authorList>
    </citation>
    <scope>NUCLEOTIDE SEQUENCE [LARGE SCALE GENOMIC DNA]</scope>
    <source>
        <strain evidence="1 2">CECT 8305</strain>
    </source>
</reference>
<accession>A0A7W9UXQ6</accession>
<proteinExistence type="predicted"/>